<feature type="domain" description="3H" evidence="2">
    <location>
        <begin position="73"/>
        <end position="168"/>
    </location>
</feature>
<proteinExistence type="predicted"/>
<dbReference type="GO" id="GO:0046872">
    <property type="term" value="F:metal ion binding"/>
    <property type="evidence" value="ECO:0007669"/>
    <property type="project" value="UniProtKB-KW"/>
</dbReference>
<feature type="binding site" evidence="1">
    <location>
        <position position="76"/>
    </location>
    <ligand>
        <name>Ni(2+)</name>
        <dbReference type="ChEBI" id="CHEBI:49786"/>
    </ligand>
</feature>
<evidence type="ECO:0000259" key="3">
    <source>
        <dbReference type="Pfam" id="PF08279"/>
    </source>
</evidence>
<evidence type="ECO:0000313" key="4">
    <source>
        <dbReference type="EMBL" id="MBR0599565.1"/>
    </source>
</evidence>
<evidence type="ECO:0000313" key="5">
    <source>
        <dbReference type="Proteomes" id="UP000675664"/>
    </source>
</evidence>
<dbReference type="AlphaFoldDB" id="A0A8J7W5H5"/>
<evidence type="ECO:0000259" key="2">
    <source>
        <dbReference type="Pfam" id="PF02829"/>
    </source>
</evidence>
<keyword evidence="5" id="KW-1185">Reference proteome</keyword>
<dbReference type="EMBL" id="JAGSND010000014">
    <property type="protein sequence ID" value="MBR0599565.1"/>
    <property type="molecule type" value="Genomic_DNA"/>
</dbReference>
<protein>
    <submittedName>
        <fullName evidence="4">Transcription repressor NadR</fullName>
    </submittedName>
</protein>
<dbReference type="InterPro" id="IPR026043">
    <property type="entry name" value="NadR"/>
</dbReference>
<keyword evidence="1" id="KW-0479">Metal-binding</keyword>
<dbReference type="SUPFAM" id="SSF75500">
    <property type="entry name" value="Putative transcriptional regulator TM1602, C-terminal domain"/>
    <property type="match status" value="1"/>
</dbReference>
<dbReference type="Proteomes" id="UP000675664">
    <property type="component" value="Unassembled WGS sequence"/>
</dbReference>
<organism evidence="4 5">
    <name type="scientific">Sinanaerobacter chloroacetimidivorans</name>
    <dbReference type="NCBI Taxonomy" id="2818044"/>
    <lineage>
        <taxon>Bacteria</taxon>
        <taxon>Bacillati</taxon>
        <taxon>Bacillota</taxon>
        <taxon>Clostridia</taxon>
        <taxon>Peptostreptococcales</taxon>
        <taxon>Anaerovoracaceae</taxon>
        <taxon>Sinanaerobacter</taxon>
    </lineage>
</organism>
<dbReference type="InterPro" id="IPR036390">
    <property type="entry name" value="WH_DNA-bd_sf"/>
</dbReference>
<dbReference type="SUPFAM" id="SSF46785">
    <property type="entry name" value="Winged helix' DNA-binding domain"/>
    <property type="match status" value="1"/>
</dbReference>
<dbReference type="InterPro" id="IPR035922">
    <property type="entry name" value="3H_dom_sf"/>
</dbReference>
<dbReference type="Gene3D" id="1.10.10.10">
    <property type="entry name" value="Winged helix-like DNA-binding domain superfamily/Winged helix DNA-binding domain"/>
    <property type="match status" value="1"/>
</dbReference>
<dbReference type="PANTHER" id="PTHR40068:SF1">
    <property type="entry name" value="TRANSCRIPTION REPRESSOR NIAR-RELATED"/>
    <property type="match status" value="1"/>
</dbReference>
<dbReference type="InterPro" id="IPR036388">
    <property type="entry name" value="WH-like_DNA-bd_sf"/>
</dbReference>
<keyword evidence="1" id="KW-0533">Nickel</keyword>
<reference evidence="4" key="2">
    <citation type="submission" date="2021-04" db="EMBL/GenBank/DDBJ databases">
        <authorList>
            <person name="Liu J."/>
        </authorList>
    </citation>
    <scope>NUCLEOTIDE SEQUENCE</scope>
    <source>
        <strain evidence="4">BAD-6</strain>
    </source>
</reference>
<accession>A0A8J7W5H5</accession>
<feature type="binding site" evidence="1">
    <location>
        <position position="84"/>
    </location>
    <ligand>
        <name>Ni(2+)</name>
        <dbReference type="ChEBI" id="CHEBI:49786"/>
    </ligand>
</feature>
<dbReference type="InterPro" id="IPR004173">
    <property type="entry name" value="3H_domain"/>
</dbReference>
<comment type="caution">
    <text evidence="4">The sequence shown here is derived from an EMBL/GenBank/DDBJ whole genome shotgun (WGS) entry which is preliminary data.</text>
</comment>
<evidence type="ECO:0000256" key="1">
    <source>
        <dbReference type="PIRSR" id="PIRSR037847-1"/>
    </source>
</evidence>
<dbReference type="Pfam" id="PF02829">
    <property type="entry name" value="3H"/>
    <property type="match status" value="1"/>
</dbReference>
<feature type="binding site" evidence="1">
    <location>
        <position position="145"/>
    </location>
    <ligand>
        <name>Ni(2+)</name>
        <dbReference type="ChEBI" id="CHEBI:49786"/>
    </ligand>
</feature>
<dbReference type="PANTHER" id="PTHR40068">
    <property type="entry name" value="TRANSCRIPTION REPRESSOR NIAR-RELATED"/>
    <property type="match status" value="1"/>
</dbReference>
<dbReference type="RefSeq" id="WP_227019699.1">
    <property type="nucleotide sequence ID" value="NZ_JAGSND010000014.1"/>
</dbReference>
<name>A0A8J7W5H5_9FIRM</name>
<sequence>MSGEERRKKIIELLKKNQEPISGGELSKLLGVTRQVIVQDIALLRAVNRNILSTTKGYLLYYQEDQKVNRCFMVKHTNDQIEDELCTIVDAGGKILDVIVMHDIYGEISSDLIIKTRQDVADFISKLRNQQTVPLKELTGGVHLHTVEADSETMLDRIEMLLKSKGYLIEN</sequence>
<dbReference type="Gene3D" id="3.30.1340.20">
    <property type="entry name" value="3H domain"/>
    <property type="match status" value="1"/>
</dbReference>
<dbReference type="InterPro" id="IPR013196">
    <property type="entry name" value="HTH_11"/>
</dbReference>
<dbReference type="PIRSF" id="PIRSF037847">
    <property type="entry name" value="NiaR"/>
    <property type="match status" value="1"/>
</dbReference>
<feature type="binding site" evidence="1">
    <location>
        <position position="143"/>
    </location>
    <ligand>
        <name>Ni(2+)</name>
        <dbReference type="ChEBI" id="CHEBI:49786"/>
    </ligand>
</feature>
<dbReference type="Pfam" id="PF08279">
    <property type="entry name" value="HTH_11"/>
    <property type="match status" value="1"/>
</dbReference>
<gene>
    <name evidence="4" type="ORF">KCX82_16900</name>
</gene>
<reference evidence="4" key="1">
    <citation type="submission" date="2021-04" db="EMBL/GenBank/DDBJ databases">
        <title>Sinoanaerobacter chloroacetimidivorans sp. nov., an obligate anaerobic bacterium isolated from anaerobic sludge.</title>
        <authorList>
            <person name="Bao Y."/>
        </authorList>
    </citation>
    <scope>NUCLEOTIDE SEQUENCE</scope>
    <source>
        <strain evidence="4">BAD-6</strain>
    </source>
</reference>
<feature type="domain" description="Helix-turn-helix type 11" evidence="3">
    <location>
        <begin position="6"/>
        <end position="58"/>
    </location>
</feature>